<reference evidence="2" key="1">
    <citation type="submission" date="2017-07" db="EMBL/GenBank/DDBJ databases">
        <title>Taro Niue Genome Assembly and Annotation.</title>
        <authorList>
            <person name="Atibalentja N."/>
            <person name="Keating K."/>
            <person name="Fields C.J."/>
        </authorList>
    </citation>
    <scope>NUCLEOTIDE SEQUENCE</scope>
    <source>
        <strain evidence="2">Niue_2</strain>
        <tissue evidence="2">Leaf</tissue>
    </source>
</reference>
<accession>A0A843VEZ2</accession>
<feature type="transmembrane region" description="Helical" evidence="1">
    <location>
        <begin position="235"/>
        <end position="257"/>
    </location>
</feature>
<feature type="transmembrane region" description="Helical" evidence="1">
    <location>
        <begin position="185"/>
        <end position="207"/>
    </location>
</feature>
<protein>
    <submittedName>
        <fullName evidence="2">Uncharacterized protein</fullName>
    </submittedName>
</protein>
<feature type="non-terminal residue" evidence="2">
    <location>
        <position position="361"/>
    </location>
</feature>
<feature type="transmembrane region" description="Helical" evidence="1">
    <location>
        <begin position="56"/>
        <end position="78"/>
    </location>
</feature>
<dbReference type="EMBL" id="NMUH01001202">
    <property type="protein sequence ID" value="MQL90029.1"/>
    <property type="molecule type" value="Genomic_DNA"/>
</dbReference>
<name>A0A843VEZ2_COLES</name>
<evidence type="ECO:0000313" key="3">
    <source>
        <dbReference type="Proteomes" id="UP000652761"/>
    </source>
</evidence>
<evidence type="ECO:0000256" key="1">
    <source>
        <dbReference type="SAM" id="Phobius"/>
    </source>
</evidence>
<dbReference type="AlphaFoldDB" id="A0A843VEZ2"/>
<gene>
    <name evidence="2" type="ORF">Taro_022615</name>
</gene>
<comment type="caution">
    <text evidence="2">The sequence shown here is derived from an EMBL/GenBank/DDBJ whole genome shotgun (WGS) entry which is preliminary data.</text>
</comment>
<sequence length="361" mass="38351">LFLPDLVEVWDVGGCVVRLLSHVVAPVFHKLLCLSGCVPRCCFRIVFDSTGSAGVMFGPTLVVGHGISLFRCFVALYSRLTPLLSSGRDSLSQEFIAGRLWWRLVFGSVGGGTTFGVPGGASGVWATPVCSIPAVCLPTDVAAAVRVATSEEASPGSDVTLSFSGRAVCAGVGLRPFWGFPKGGLCVPTVLLMWLLGVSHGDTWLFLPDLVEVQDVGGCVVRLWSHMVALVFRELLYLGGCSSFASALLEFLLLWLIRGWRRDLQGSLAGVREVGSWLALQQGPSVSYTRVLLLLSGARAASVVVRFARAAVGFIFGLRVSVGVSRRLREPTCGMTFTGVGLESVEPVEGVLALLAVPLLL</sequence>
<keyword evidence="1" id="KW-0812">Transmembrane</keyword>
<keyword evidence="3" id="KW-1185">Reference proteome</keyword>
<keyword evidence="1" id="KW-1133">Transmembrane helix</keyword>
<keyword evidence="1" id="KW-0472">Membrane</keyword>
<proteinExistence type="predicted"/>
<dbReference type="Proteomes" id="UP000652761">
    <property type="component" value="Unassembled WGS sequence"/>
</dbReference>
<feature type="non-terminal residue" evidence="2">
    <location>
        <position position="1"/>
    </location>
</feature>
<evidence type="ECO:0000313" key="2">
    <source>
        <dbReference type="EMBL" id="MQL90029.1"/>
    </source>
</evidence>
<organism evidence="2 3">
    <name type="scientific">Colocasia esculenta</name>
    <name type="common">Wild taro</name>
    <name type="synonym">Arum esculentum</name>
    <dbReference type="NCBI Taxonomy" id="4460"/>
    <lineage>
        <taxon>Eukaryota</taxon>
        <taxon>Viridiplantae</taxon>
        <taxon>Streptophyta</taxon>
        <taxon>Embryophyta</taxon>
        <taxon>Tracheophyta</taxon>
        <taxon>Spermatophyta</taxon>
        <taxon>Magnoliopsida</taxon>
        <taxon>Liliopsida</taxon>
        <taxon>Araceae</taxon>
        <taxon>Aroideae</taxon>
        <taxon>Colocasieae</taxon>
        <taxon>Colocasia</taxon>
    </lineage>
</organism>